<dbReference type="eggNOG" id="ENOG502QUJJ">
    <property type="taxonomic scope" value="Eukaryota"/>
</dbReference>
<keyword evidence="2" id="KW-0433">Leucine-rich repeat</keyword>
<feature type="region of interest" description="Disordered" evidence="7">
    <location>
        <begin position="189"/>
        <end position="246"/>
    </location>
</feature>
<dbReference type="SUPFAM" id="SSF56112">
    <property type="entry name" value="Protein kinase-like (PK-like)"/>
    <property type="match status" value="1"/>
</dbReference>
<feature type="compositionally biased region" description="Polar residues" evidence="7">
    <location>
        <begin position="280"/>
        <end position="291"/>
    </location>
</feature>
<organism evidence="10">
    <name type="scientific">Oryza punctata</name>
    <name type="common">Red rice</name>
    <dbReference type="NCBI Taxonomy" id="4537"/>
    <lineage>
        <taxon>Eukaryota</taxon>
        <taxon>Viridiplantae</taxon>
        <taxon>Streptophyta</taxon>
        <taxon>Embryophyta</taxon>
        <taxon>Tracheophyta</taxon>
        <taxon>Spermatophyta</taxon>
        <taxon>Magnoliopsida</taxon>
        <taxon>Liliopsida</taxon>
        <taxon>Poales</taxon>
        <taxon>Poaceae</taxon>
        <taxon>BOP clade</taxon>
        <taxon>Oryzoideae</taxon>
        <taxon>Oryzeae</taxon>
        <taxon>Oryzinae</taxon>
        <taxon>Oryza</taxon>
    </lineage>
</organism>
<evidence type="ECO:0000313" key="10">
    <source>
        <dbReference type="EnsemblPlants" id="OPUNC08G18910.1"/>
    </source>
</evidence>
<evidence type="ECO:0000256" key="3">
    <source>
        <dbReference type="ARBA" id="ARBA00022692"/>
    </source>
</evidence>
<evidence type="ECO:0000256" key="8">
    <source>
        <dbReference type="SAM" id="Phobius"/>
    </source>
</evidence>
<feature type="compositionally biased region" description="Low complexity" evidence="7">
    <location>
        <begin position="295"/>
        <end position="327"/>
    </location>
</feature>
<dbReference type="GO" id="GO:0004672">
    <property type="term" value="F:protein kinase activity"/>
    <property type="evidence" value="ECO:0007669"/>
    <property type="project" value="InterPro"/>
</dbReference>
<dbReference type="EnsemblPlants" id="OPUNC08G18910.1">
    <property type="protein sequence ID" value="OPUNC08G18910.1"/>
    <property type="gene ID" value="OPUNC08G18910"/>
</dbReference>
<dbReference type="InterPro" id="IPR046959">
    <property type="entry name" value="PRK1-6/SRF4-like"/>
</dbReference>
<keyword evidence="6 8" id="KW-0472">Membrane</keyword>
<evidence type="ECO:0000256" key="6">
    <source>
        <dbReference type="ARBA" id="ARBA00023136"/>
    </source>
</evidence>
<dbReference type="InterPro" id="IPR001611">
    <property type="entry name" value="Leu-rich_rpt"/>
</dbReference>
<proteinExistence type="predicted"/>
<accession>A0A0E0LX00</accession>
<keyword evidence="5 8" id="KW-1133">Transmembrane helix</keyword>
<reference evidence="10" key="1">
    <citation type="submission" date="2015-04" db="UniProtKB">
        <authorList>
            <consortium name="EnsemblPlants"/>
        </authorList>
    </citation>
    <scope>IDENTIFICATION</scope>
</reference>
<protein>
    <recommendedName>
        <fullName evidence="9">Protein kinase domain-containing protein</fullName>
    </recommendedName>
</protein>
<dbReference type="HOGENOM" id="CLU_000288_92_6_1"/>
<dbReference type="OMA" id="VCDTPIN"/>
<feature type="region of interest" description="Disordered" evidence="7">
    <location>
        <begin position="280"/>
        <end position="331"/>
    </location>
</feature>
<dbReference type="SUPFAM" id="SSF52058">
    <property type="entry name" value="L domain-like"/>
    <property type="match status" value="1"/>
</dbReference>
<dbReference type="AlphaFoldDB" id="A0A0E0LX00"/>
<evidence type="ECO:0000256" key="1">
    <source>
        <dbReference type="ARBA" id="ARBA00004370"/>
    </source>
</evidence>
<feature type="domain" description="Protein kinase" evidence="9">
    <location>
        <begin position="353"/>
        <end position="622"/>
    </location>
</feature>
<keyword evidence="4" id="KW-0677">Repeat</keyword>
<dbReference type="PANTHER" id="PTHR48007">
    <property type="entry name" value="LEUCINE-RICH REPEAT RECEPTOR-LIKE PROTEIN KINASE PXC1"/>
    <property type="match status" value="1"/>
</dbReference>
<evidence type="ECO:0000256" key="2">
    <source>
        <dbReference type="ARBA" id="ARBA00022614"/>
    </source>
</evidence>
<dbReference type="Gene3D" id="3.30.200.20">
    <property type="entry name" value="Phosphorylase Kinase, domain 1"/>
    <property type="match status" value="1"/>
</dbReference>
<dbReference type="PANTHER" id="PTHR48007:SF49">
    <property type="entry name" value="OS08G0521200 PROTEIN"/>
    <property type="match status" value="1"/>
</dbReference>
<feature type="compositionally biased region" description="Low complexity" evidence="7">
    <location>
        <begin position="192"/>
        <end position="238"/>
    </location>
</feature>
<evidence type="ECO:0000256" key="5">
    <source>
        <dbReference type="ARBA" id="ARBA00022989"/>
    </source>
</evidence>
<dbReference type="PROSITE" id="PS50011">
    <property type="entry name" value="PROTEIN_KINASE_DOM"/>
    <property type="match status" value="1"/>
</dbReference>
<dbReference type="Gene3D" id="3.80.10.10">
    <property type="entry name" value="Ribonuclease Inhibitor"/>
    <property type="match status" value="2"/>
</dbReference>
<dbReference type="Pfam" id="PF00069">
    <property type="entry name" value="Pkinase"/>
    <property type="match status" value="1"/>
</dbReference>
<dbReference type="GO" id="GO:0005524">
    <property type="term" value="F:ATP binding"/>
    <property type="evidence" value="ECO:0007669"/>
    <property type="project" value="InterPro"/>
</dbReference>
<feature type="transmembrane region" description="Helical" evidence="8">
    <location>
        <begin position="251"/>
        <end position="271"/>
    </location>
</feature>
<sequence length="665" mass="71456">MAGAPWSAGTSPCDGDTSTWAGVLCSKGNVLGLQLEKMGLSGKLDLAPLKSLTGLRTLSFMDNEFAGAMPDVKDLGGLRAIFLSGNKLSGEIPADAFAGMGWLKKVYLSRNSFTGAIPTSLAAVPRLLDLQLNDNKFTGKIPDFPQKDLKMLDVSNNELEGEIPASLKSIEPQMFEGNKKLCGAPVEAKCEPPTTAVSPPTTSPTTTSGKVGTSPSPPAATADATTTTTGTVPAEEGTQGATKPTKGSTSFGVLAAFLGTLAIIGFAVVALQRRREYNTQNFGPTASTKPSLPSAPQSPAKAAHVAAATVTGGRSSSVSGSTAARSSKAGEQGRLTFVRDDRGRFFELQDLLKATAEVLGGGASLGVCYRATLTGGHSVVVKRFKEMNRVGKEDFEEHMRRLGRLSHPNLLPLVSYYYRKEEKLLIHDYVPNKSLAHLLHGEGRAIKKAVVHWTTRLKLVKGVARALQYLYDELPMLTVPHGHLKSSNILLNDRFEPLLTDYSLVPVMNQSHSAQLMVAFKSPERKQFGRSSKKSDVWCLGILILEILTGRPPSYEAAKQSSDQPPSPPQSENDLAGLVASTPEGEWLEKVVDADLKKEDEEGKEEMVKLIKIGMACCEAAVDSRWELKTAVERIEELKGKEDANDEYSYYSSIDGDDFANVAIN</sequence>
<evidence type="ECO:0000256" key="4">
    <source>
        <dbReference type="ARBA" id="ARBA00022737"/>
    </source>
</evidence>
<dbReference type="GO" id="GO:0016020">
    <property type="term" value="C:membrane"/>
    <property type="evidence" value="ECO:0007669"/>
    <property type="project" value="UniProtKB-SubCell"/>
</dbReference>
<evidence type="ECO:0000259" key="9">
    <source>
        <dbReference type="PROSITE" id="PS50011"/>
    </source>
</evidence>
<keyword evidence="3 8" id="KW-0812">Transmembrane</keyword>
<evidence type="ECO:0000256" key="7">
    <source>
        <dbReference type="SAM" id="MobiDB-lite"/>
    </source>
</evidence>
<keyword evidence="11" id="KW-1185">Reference proteome</keyword>
<dbReference type="STRING" id="4537.A0A0E0LX00"/>
<dbReference type="InterPro" id="IPR032675">
    <property type="entry name" value="LRR_dom_sf"/>
</dbReference>
<dbReference type="InterPro" id="IPR011009">
    <property type="entry name" value="Kinase-like_dom_sf"/>
</dbReference>
<name>A0A0E0LX00_ORYPU</name>
<dbReference type="Proteomes" id="UP000026962">
    <property type="component" value="Chromosome 8"/>
</dbReference>
<comment type="subcellular location">
    <subcellularLocation>
        <location evidence="1">Membrane</location>
    </subcellularLocation>
</comment>
<evidence type="ECO:0000313" key="11">
    <source>
        <dbReference type="Proteomes" id="UP000026962"/>
    </source>
</evidence>
<dbReference type="Gene3D" id="1.10.510.10">
    <property type="entry name" value="Transferase(Phosphotransferase) domain 1"/>
    <property type="match status" value="1"/>
</dbReference>
<reference evidence="10" key="2">
    <citation type="submission" date="2018-05" db="EMBL/GenBank/DDBJ databases">
        <title>OpunRS2 (Oryza punctata Reference Sequence Version 2).</title>
        <authorList>
            <person name="Zhang J."/>
            <person name="Kudrna D."/>
            <person name="Lee S."/>
            <person name="Talag J."/>
            <person name="Welchert J."/>
            <person name="Wing R.A."/>
        </authorList>
    </citation>
    <scope>NUCLEOTIDE SEQUENCE [LARGE SCALE GENOMIC DNA]</scope>
</reference>
<dbReference type="Gramene" id="OPUNC08G18910.1">
    <property type="protein sequence ID" value="OPUNC08G18910.1"/>
    <property type="gene ID" value="OPUNC08G18910"/>
</dbReference>
<dbReference type="Pfam" id="PF00560">
    <property type="entry name" value="LRR_1"/>
    <property type="match status" value="1"/>
</dbReference>
<feature type="region of interest" description="Disordered" evidence="7">
    <location>
        <begin position="555"/>
        <end position="576"/>
    </location>
</feature>
<dbReference type="InterPro" id="IPR000719">
    <property type="entry name" value="Prot_kinase_dom"/>
</dbReference>